<sequence length="77" mass="8673">MTDFPKRVPGASLKKLAAPPDDGWFGQGIEWPAEDQDLIKIERTRKVMGQYLDDSDLSSGAETMAMLDRVLDRIKHL</sequence>
<organism evidence="1 2">
    <name type="scientific">Actinophytocola glycyrrhizae</name>
    <dbReference type="NCBI Taxonomy" id="2044873"/>
    <lineage>
        <taxon>Bacteria</taxon>
        <taxon>Bacillati</taxon>
        <taxon>Actinomycetota</taxon>
        <taxon>Actinomycetes</taxon>
        <taxon>Pseudonocardiales</taxon>
        <taxon>Pseudonocardiaceae</taxon>
    </lineage>
</organism>
<keyword evidence="2" id="KW-1185">Reference proteome</keyword>
<comment type="caution">
    <text evidence="1">The sequence shown here is derived from an EMBL/GenBank/DDBJ whole genome shotgun (WGS) entry which is preliminary data.</text>
</comment>
<gene>
    <name evidence="1" type="ORF">ACFPCV_37420</name>
</gene>
<accession>A0ABV9SFM9</accession>
<evidence type="ECO:0000313" key="1">
    <source>
        <dbReference type="EMBL" id="MFC4859210.1"/>
    </source>
</evidence>
<proteinExistence type="predicted"/>
<protein>
    <submittedName>
        <fullName evidence="1">Uncharacterized protein</fullName>
    </submittedName>
</protein>
<evidence type="ECO:0000313" key="2">
    <source>
        <dbReference type="Proteomes" id="UP001595859"/>
    </source>
</evidence>
<name>A0ABV9SFM9_9PSEU</name>
<dbReference type="EMBL" id="JBHSIS010000027">
    <property type="protein sequence ID" value="MFC4859210.1"/>
    <property type="molecule type" value="Genomic_DNA"/>
</dbReference>
<reference evidence="2" key="1">
    <citation type="journal article" date="2019" name="Int. J. Syst. Evol. Microbiol.">
        <title>The Global Catalogue of Microorganisms (GCM) 10K type strain sequencing project: providing services to taxonomists for standard genome sequencing and annotation.</title>
        <authorList>
            <consortium name="The Broad Institute Genomics Platform"/>
            <consortium name="The Broad Institute Genome Sequencing Center for Infectious Disease"/>
            <person name="Wu L."/>
            <person name="Ma J."/>
        </authorList>
    </citation>
    <scope>NUCLEOTIDE SEQUENCE [LARGE SCALE GENOMIC DNA]</scope>
    <source>
        <strain evidence="2">ZS-22-S1</strain>
    </source>
</reference>
<dbReference type="RefSeq" id="WP_378062135.1">
    <property type="nucleotide sequence ID" value="NZ_JBHSIS010000027.1"/>
</dbReference>
<dbReference type="Proteomes" id="UP001595859">
    <property type="component" value="Unassembled WGS sequence"/>
</dbReference>